<dbReference type="InterPro" id="IPR008922">
    <property type="entry name" value="Di-copper_centre_dom_sf"/>
</dbReference>
<evidence type="ECO:0000313" key="5">
    <source>
        <dbReference type="EMBL" id="OEL17899.1"/>
    </source>
</evidence>
<dbReference type="Pfam" id="PF00264">
    <property type="entry name" value="Tyrosinase"/>
    <property type="match status" value="1"/>
</dbReference>
<evidence type="ECO:0000256" key="3">
    <source>
        <dbReference type="SAM" id="Phobius"/>
    </source>
</evidence>
<dbReference type="AlphaFoldDB" id="A0A1E5UYD2"/>
<feature type="domain" description="Tyrosinase copper-binding" evidence="4">
    <location>
        <begin position="304"/>
        <end position="315"/>
    </location>
</feature>
<keyword evidence="3" id="KW-0472">Membrane</keyword>
<keyword evidence="3" id="KW-1133">Transmembrane helix</keyword>
<dbReference type="InterPro" id="IPR002227">
    <property type="entry name" value="Tyrosinase_Cu-bd"/>
</dbReference>
<keyword evidence="3" id="KW-0812">Transmembrane</keyword>
<dbReference type="InterPro" id="IPR050316">
    <property type="entry name" value="Tyrosinase/Hemocyanin"/>
</dbReference>
<protein>
    <submittedName>
        <fullName evidence="5">Aureusidin synthase</fullName>
    </submittedName>
</protein>
<dbReference type="GO" id="GO:0016491">
    <property type="term" value="F:oxidoreductase activity"/>
    <property type="evidence" value="ECO:0007669"/>
    <property type="project" value="InterPro"/>
</dbReference>
<dbReference type="STRING" id="888268.A0A1E5UYD2"/>
<reference evidence="5 6" key="1">
    <citation type="submission" date="2016-09" db="EMBL/GenBank/DDBJ databases">
        <title>The draft genome of Dichanthelium oligosanthes: A C3 panicoid grass species.</title>
        <authorList>
            <person name="Studer A.J."/>
            <person name="Schnable J.C."/>
            <person name="Brutnell T.P."/>
        </authorList>
    </citation>
    <scope>NUCLEOTIDE SEQUENCE [LARGE SCALE GENOMIC DNA]</scope>
    <source>
        <strain evidence="6">cv. Kellogg 1175</strain>
        <tissue evidence="5">Leaf</tissue>
    </source>
</reference>
<dbReference type="GO" id="GO:0046872">
    <property type="term" value="F:metal ion binding"/>
    <property type="evidence" value="ECO:0007669"/>
    <property type="project" value="UniProtKB-KW"/>
</dbReference>
<accession>A0A1E5UYD2</accession>
<evidence type="ECO:0000313" key="6">
    <source>
        <dbReference type="Proteomes" id="UP000095767"/>
    </source>
</evidence>
<evidence type="ECO:0000256" key="1">
    <source>
        <dbReference type="ARBA" id="ARBA00022723"/>
    </source>
</evidence>
<dbReference type="PROSITE" id="PS00498">
    <property type="entry name" value="TYROSINASE_2"/>
    <property type="match status" value="1"/>
</dbReference>
<sequence>MAGSSDTQLAFRVILCCALASTVTILLPLALRPCTHSLSRTILAATGLDPQLISCTGDAATKAPFSGGGSDAGNKAGSGGGRPIVDLLRLPSPTSTGPAEPLRTRRPAHDAGTADDMTKLARAVALIKALPASDPRSFYQQANIHCAYCAGAYRQAARPELPVQIHYSLLGDPGFAVPFWSWDVPEGMRMPPELADEASPLHDAMRNPRHAPPRLVDLDFSYAEKNCTDEQQVQLNLRIMYKQMVTNAPLPSLFHGQPYRAGDRGMPGAGTVELWLHNIVHRWTGDLSRPNHENMGAFYSSARDPIFYPHHTNSDRLWEDWRNDAGGTRGDRPRHVDFTDPDWLDSSLLF</sequence>
<dbReference type="PANTHER" id="PTHR11474:SF100">
    <property type="entry name" value="POLYPHENOL OXIDASE FAMILY PROTEIN-RELATED"/>
    <property type="match status" value="1"/>
</dbReference>
<keyword evidence="1" id="KW-0479">Metal-binding</keyword>
<dbReference type="PANTHER" id="PTHR11474">
    <property type="entry name" value="TYROSINASE FAMILY MEMBER"/>
    <property type="match status" value="1"/>
</dbReference>
<dbReference type="SUPFAM" id="SSF48056">
    <property type="entry name" value="Di-copper centre-containing domain"/>
    <property type="match status" value="1"/>
</dbReference>
<dbReference type="PRINTS" id="PR00092">
    <property type="entry name" value="TYROSINASE"/>
</dbReference>
<feature type="region of interest" description="Disordered" evidence="2">
    <location>
        <begin position="87"/>
        <end position="112"/>
    </location>
</feature>
<organism evidence="5 6">
    <name type="scientific">Dichanthelium oligosanthes</name>
    <dbReference type="NCBI Taxonomy" id="888268"/>
    <lineage>
        <taxon>Eukaryota</taxon>
        <taxon>Viridiplantae</taxon>
        <taxon>Streptophyta</taxon>
        <taxon>Embryophyta</taxon>
        <taxon>Tracheophyta</taxon>
        <taxon>Spermatophyta</taxon>
        <taxon>Magnoliopsida</taxon>
        <taxon>Liliopsida</taxon>
        <taxon>Poales</taxon>
        <taxon>Poaceae</taxon>
        <taxon>PACMAD clade</taxon>
        <taxon>Panicoideae</taxon>
        <taxon>Panicodae</taxon>
        <taxon>Paniceae</taxon>
        <taxon>Dichantheliinae</taxon>
        <taxon>Dichanthelium</taxon>
    </lineage>
</organism>
<gene>
    <name evidence="5" type="ORF">BAE44_0021080</name>
</gene>
<evidence type="ECO:0000256" key="2">
    <source>
        <dbReference type="SAM" id="MobiDB-lite"/>
    </source>
</evidence>
<dbReference type="Gene3D" id="1.10.1280.10">
    <property type="entry name" value="Di-copper center containing domain from catechol oxidase"/>
    <property type="match status" value="1"/>
</dbReference>
<keyword evidence="6" id="KW-1185">Reference proteome</keyword>
<dbReference type="OrthoDB" id="6132182at2759"/>
<proteinExistence type="predicted"/>
<feature type="transmembrane region" description="Helical" evidence="3">
    <location>
        <begin position="9"/>
        <end position="31"/>
    </location>
</feature>
<dbReference type="EMBL" id="LWDX02058309">
    <property type="protein sequence ID" value="OEL17899.1"/>
    <property type="molecule type" value="Genomic_DNA"/>
</dbReference>
<name>A0A1E5UYD2_9POAL</name>
<evidence type="ECO:0000259" key="4">
    <source>
        <dbReference type="PROSITE" id="PS00498"/>
    </source>
</evidence>
<comment type="caution">
    <text evidence="5">The sequence shown here is derived from an EMBL/GenBank/DDBJ whole genome shotgun (WGS) entry which is preliminary data.</text>
</comment>
<dbReference type="Proteomes" id="UP000095767">
    <property type="component" value="Unassembled WGS sequence"/>
</dbReference>